<keyword evidence="1" id="KW-0812">Transmembrane</keyword>
<evidence type="ECO:0000313" key="4">
    <source>
        <dbReference type="EMBL" id="KAF0701243.1"/>
    </source>
</evidence>
<sequence>MIQNVEAFELLELQTDDISPDEIDHSKAPTDKTTHATHAISYRPDIDGLRALAVVPVVLFHAYPMALPGGFIGVDIFFVISGYLISSILFKEHARGTFTYADFYSRRIRRIFPALILMLVFTLTLGCLWLLANPLRAMASTMVAGCLFGANFQLMAVKQGYADATLAADNPLLHLWSLGVEEQFYIFWPLFASLVVRLPLRLAILAQLVVLVTSFVCNVALLGFHGDNKYAFYFPLCRFWQMAVGGFLAYVNQSDVLRHTMVMSPTAASVTAGGGLLLLVVGFAVLDETMAFPGYWALLPTLGAAALIFAGPDTPLNKYMLGSTPMVFIGHISYALYLWHWPLLVFAKVRYPVAALRAWFWEPYAMVFVAVGLSIATLYLVENHLRRRKSRYLTAVLFALVMGLLVMAIVVCSYPRVFSASARAIADVKPATLDLPRSSSEVNWSKPPREAEITAAKIMAADDYFDFSGFVQLEAGQTDLMPKALNLNASSGRVVVILGDSHANMLAPRFKRLLELAKAANESFPTVYLRARSNTPSLSCTAEHASDVAFVHATRPDVVLYASNWIKFLRAQGQGMTPSPNPQCCLSGYTDPCLYQSRADVVEMLRRLQAEMTAFAAMGIRVFMATSNPEGDAFNWQNMLNGGHVAAVAPVRRSAFRQDHHDILSIVENAIVGANATLIDLSDNQCYDDLCQVVSMREGEPMFWDTEHIRPYYARNYATCLDQVIHAAFLD</sequence>
<evidence type="ECO:0000259" key="3">
    <source>
        <dbReference type="Pfam" id="PF19040"/>
    </source>
</evidence>
<dbReference type="EMBL" id="VJMH01005095">
    <property type="protein sequence ID" value="KAF0701243.1"/>
    <property type="molecule type" value="Genomic_DNA"/>
</dbReference>
<dbReference type="InterPro" id="IPR002656">
    <property type="entry name" value="Acyl_transf_3_dom"/>
</dbReference>
<keyword evidence="1" id="KW-1133">Transmembrane helix</keyword>
<reference evidence="4" key="2">
    <citation type="submission" date="2019-06" db="EMBL/GenBank/DDBJ databases">
        <title>Genomics analysis of Aphanomyces spp. identifies a new class of oomycete effector associated with host adaptation.</title>
        <authorList>
            <person name="Gaulin E."/>
        </authorList>
    </citation>
    <scope>NUCLEOTIDE SEQUENCE</scope>
    <source>
        <strain evidence="4">CBS 578.67</strain>
    </source>
</reference>
<feature type="transmembrane region" description="Helical" evidence="1">
    <location>
        <begin position="111"/>
        <end position="131"/>
    </location>
</feature>
<proteinExistence type="predicted"/>
<dbReference type="Proteomes" id="UP000332933">
    <property type="component" value="Unassembled WGS sequence"/>
</dbReference>
<feature type="transmembrane region" description="Helical" evidence="1">
    <location>
        <begin position="359"/>
        <end position="380"/>
    </location>
</feature>
<evidence type="ECO:0000256" key="1">
    <source>
        <dbReference type="SAM" id="Phobius"/>
    </source>
</evidence>
<feature type="transmembrane region" description="Helical" evidence="1">
    <location>
        <begin position="230"/>
        <end position="250"/>
    </location>
</feature>
<feature type="domain" description="Acyltransferase 3" evidence="2">
    <location>
        <begin position="45"/>
        <end position="377"/>
    </location>
</feature>
<feature type="transmembrane region" description="Helical" evidence="1">
    <location>
        <begin position="262"/>
        <end position="286"/>
    </location>
</feature>
<dbReference type="EMBL" id="CAADRA010005116">
    <property type="protein sequence ID" value="VFT85124.1"/>
    <property type="molecule type" value="Genomic_DNA"/>
</dbReference>
<dbReference type="AlphaFoldDB" id="A0A485KJQ2"/>
<gene>
    <name evidence="5" type="primary">Aste57867_8237</name>
    <name evidence="4" type="ORF">As57867_008206</name>
    <name evidence="5" type="ORF">ASTE57867_8237</name>
</gene>
<evidence type="ECO:0000313" key="6">
    <source>
        <dbReference type="Proteomes" id="UP000332933"/>
    </source>
</evidence>
<dbReference type="OrthoDB" id="207378at2759"/>
<feature type="transmembrane region" description="Helical" evidence="1">
    <location>
        <begin position="202"/>
        <end position="224"/>
    </location>
</feature>
<dbReference type="GO" id="GO:0016020">
    <property type="term" value="C:membrane"/>
    <property type="evidence" value="ECO:0007669"/>
    <property type="project" value="TreeGrafter"/>
</dbReference>
<dbReference type="InterPro" id="IPR043968">
    <property type="entry name" value="SGNH"/>
</dbReference>
<keyword evidence="1" id="KW-0472">Membrane</keyword>
<feature type="transmembrane region" description="Helical" evidence="1">
    <location>
        <begin position="319"/>
        <end position="339"/>
    </location>
</feature>
<accession>A0A485KJQ2</accession>
<feature type="domain" description="SGNH" evidence="3">
    <location>
        <begin position="494"/>
        <end position="718"/>
    </location>
</feature>
<dbReference type="PANTHER" id="PTHR23028">
    <property type="entry name" value="ACETYLTRANSFERASE"/>
    <property type="match status" value="1"/>
</dbReference>
<dbReference type="PANTHER" id="PTHR23028:SF53">
    <property type="entry name" value="ACYL_TRANSF_3 DOMAIN-CONTAINING PROTEIN"/>
    <property type="match status" value="1"/>
</dbReference>
<dbReference type="Pfam" id="PF01757">
    <property type="entry name" value="Acyl_transf_3"/>
    <property type="match status" value="1"/>
</dbReference>
<evidence type="ECO:0000313" key="5">
    <source>
        <dbReference type="EMBL" id="VFT85124.1"/>
    </source>
</evidence>
<keyword evidence="6" id="KW-1185">Reference proteome</keyword>
<feature type="transmembrane region" description="Helical" evidence="1">
    <location>
        <begin position="392"/>
        <end position="411"/>
    </location>
</feature>
<dbReference type="InterPro" id="IPR050879">
    <property type="entry name" value="Acyltransferase_3"/>
</dbReference>
<feature type="transmembrane region" description="Helical" evidence="1">
    <location>
        <begin position="292"/>
        <end position="312"/>
    </location>
</feature>
<feature type="transmembrane region" description="Helical" evidence="1">
    <location>
        <begin position="71"/>
        <end position="90"/>
    </location>
</feature>
<dbReference type="GO" id="GO:0000271">
    <property type="term" value="P:polysaccharide biosynthetic process"/>
    <property type="evidence" value="ECO:0007669"/>
    <property type="project" value="TreeGrafter"/>
</dbReference>
<evidence type="ECO:0000259" key="2">
    <source>
        <dbReference type="Pfam" id="PF01757"/>
    </source>
</evidence>
<protein>
    <submittedName>
        <fullName evidence="5">Aste57867_8237 protein</fullName>
    </submittedName>
</protein>
<reference evidence="5 6" key="1">
    <citation type="submission" date="2019-03" db="EMBL/GenBank/DDBJ databases">
        <authorList>
            <person name="Gaulin E."/>
            <person name="Dumas B."/>
        </authorList>
    </citation>
    <scope>NUCLEOTIDE SEQUENCE [LARGE SCALE GENOMIC DNA]</scope>
    <source>
        <strain evidence="5">CBS 568.67</strain>
    </source>
</reference>
<name>A0A485KJQ2_9STRA</name>
<organism evidence="5 6">
    <name type="scientific">Aphanomyces stellatus</name>
    <dbReference type="NCBI Taxonomy" id="120398"/>
    <lineage>
        <taxon>Eukaryota</taxon>
        <taxon>Sar</taxon>
        <taxon>Stramenopiles</taxon>
        <taxon>Oomycota</taxon>
        <taxon>Saprolegniomycetes</taxon>
        <taxon>Saprolegniales</taxon>
        <taxon>Verrucalvaceae</taxon>
        <taxon>Aphanomyces</taxon>
    </lineage>
</organism>
<dbReference type="GO" id="GO:0016747">
    <property type="term" value="F:acyltransferase activity, transferring groups other than amino-acyl groups"/>
    <property type="evidence" value="ECO:0007669"/>
    <property type="project" value="InterPro"/>
</dbReference>
<dbReference type="Pfam" id="PF19040">
    <property type="entry name" value="SGNH"/>
    <property type="match status" value="1"/>
</dbReference>